<dbReference type="Proteomes" id="UP000189674">
    <property type="component" value="Chromosome"/>
</dbReference>
<accession>A0A1U9NIY5</accession>
<feature type="chain" id="PRO_5012843868" description="Transglutaminase-like domain-containing protein" evidence="1">
    <location>
        <begin position="22"/>
        <end position="485"/>
    </location>
</feature>
<dbReference type="InterPro" id="IPR038765">
    <property type="entry name" value="Papain-like_cys_pep_sf"/>
</dbReference>
<dbReference type="SMART" id="SM00460">
    <property type="entry name" value="TGc"/>
    <property type="match status" value="1"/>
</dbReference>
<proteinExistence type="predicted"/>
<protein>
    <recommendedName>
        <fullName evidence="2">Transglutaminase-like domain-containing protein</fullName>
    </recommendedName>
</protein>
<feature type="signal peptide" evidence="1">
    <location>
        <begin position="1"/>
        <end position="21"/>
    </location>
</feature>
<evidence type="ECO:0000313" key="4">
    <source>
        <dbReference type="Proteomes" id="UP000189674"/>
    </source>
</evidence>
<name>A0A1U9NIY5_9BACT</name>
<evidence type="ECO:0000256" key="1">
    <source>
        <dbReference type="SAM" id="SignalP"/>
    </source>
</evidence>
<dbReference type="RefSeq" id="WP_146660074.1">
    <property type="nucleotide sequence ID" value="NZ_CP019791.1"/>
</dbReference>
<dbReference type="InterPro" id="IPR002931">
    <property type="entry name" value="Transglutaminase-like"/>
</dbReference>
<keyword evidence="1" id="KW-0732">Signal</keyword>
<feature type="domain" description="Transglutaminase-like" evidence="2">
    <location>
        <begin position="386"/>
        <end position="446"/>
    </location>
</feature>
<reference evidence="4" key="1">
    <citation type="submission" date="2017-02" db="EMBL/GenBank/DDBJ databases">
        <title>Comparative genomics and description of representatives of a novel lineage of planctomycetes thriving in anoxic sediments.</title>
        <authorList>
            <person name="Spring S."/>
            <person name="Bunk B."/>
            <person name="Sproer C."/>
        </authorList>
    </citation>
    <scope>NUCLEOTIDE SEQUENCE [LARGE SCALE GENOMIC DNA]</scope>
    <source>
        <strain evidence="4">ST-NAGAB-D1</strain>
    </source>
</reference>
<keyword evidence="4" id="KW-1185">Reference proteome</keyword>
<gene>
    <name evidence="3" type="ORF">STSP2_00832</name>
</gene>
<organism evidence="3 4">
    <name type="scientific">Anaerohalosphaera lusitana</name>
    <dbReference type="NCBI Taxonomy" id="1936003"/>
    <lineage>
        <taxon>Bacteria</taxon>
        <taxon>Pseudomonadati</taxon>
        <taxon>Planctomycetota</taxon>
        <taxon>Phycisphaerae</taxon>
        <taxon>Sedimentisphaerales</taxon>
        <taxon>Anaerohalosphaeraceae</taxon>
        <taxon>Anaerohalosphaera</taxon>
    </lineage>
</organism>
<evidence type="ECO:0000313" key="3">
    <source>
        <dbReference type="EMBL" id="AQT67684.1"/>
    </source>
</evidence>
<dbReference type="OrthoDB" id="9804872at2"/>
<dbReference type="PANTHER" id="PTHR33490">
    <property type="entry name" value="BLR5614 PROTEIN-RELATED"/>
    <property type="match status" value="1"/>
</dbReference>
<dbReference type="KEGG" id="alus:STSP2_00832"/>
<dbReference type="Pfam" id="PF01841">
    <property type="entry name" value="Transglut_core"/>
    <property type="match status" value="1"/>
</dbReference>
<dbReference type="AlphaFoldDB" id="A0A1U9NIY5"/>
<dbReference type="EMBL" id="CP019791">
    <property type="protein sequence ID" value="AQT67684.1"/>
    <property type="molecule type" value="Genomic_DNA"/>
</dbReference>
<sequence precursor="true">MTRQIILAILTFIVISPLLPAAENTPAGSEKQTHYYKLLFDGHKVGHMVKTRHISDGKITNTTETNYIMTRLGTDTKVIEKEKIVETLTGKPIAFEYEQSSGGDVRRNIGTVDNGVMNIKTISTSRTTTRRIPLPEDTVMDEGLFLHIKNNGLTRGDTFTVHMFEPLFQDAVPMKVRVGEEQEIEAEGKNLRATRIDTLMKCSTAAMPYTAYYANEDFKLIRDVSPQMGMKMETAICTRGEALSENEKYDIIERVLIPSPTWLKDLSRKTTAKYVIKPLTDRKLHFHAGPRQSVMRKADGTTIIEVSKAEMTGGTFPYDGDDSDLLDALKASTYIQKDDEKIKELANKAVTDCETAAQAVKEIERFVYSYVSENDLSIGYASAAEVARTGLGDCTEHALLATGMCRAAGIPARVVMGIVYMQKAFWLHAWCEAYVNGQWVGLDPTHPTGWNIGHVAFGKGDGDPADYMGMYRSIGYFKIQSIETE</sequence>
<dbReference type="Gene3D" id="3.10.620.30">
    <property type="match status" value="1"/>
</dbReference>
<dbReference type="SUPFAM" id="SSF54001">
    <property type="entry name" value="Cysteine proteinases"/>
    <property type="match status" value="1"/>
</dbReference>
<evidence type="ECO:0000259" key="2">
    <source>
        <dbReference type="SMART" id="SM00460"/>
    </source>
</evidence>
<dbReference type="STRING" id="1936003.STSP2_00832"/>